<evidence type="ECO:0000256" key="1">
    <source>
        <dbReference type="SAM" id="MobiDB-lite"/>
    </source>
</evidence>
<protein>
    <submittedName>
        <fullName evidence="2">Uncharacterized protein</fullName>
    </submittedName>
</protein>
<dbReference type="Proteomes" id="UP000244904">
    <property type="component" value="Unassembled WGS sequence"/>
</dbReference>
<dbReference type="EMBL" id="OMOJ01000007">
    <property type="protein sequence ID" value="SPF81227.1"/>
    <property type="molecule type" value="Genomic_DNA"/>
</dbReference>
<gene>
    <name evidence="2" type="ORF">PRI8871_03049</name>
</gene>
<dbReference type="OrthoDB" id="7829925at2"/>
<feature type="compositionally biased region" description="Low complexity" evidence="1">
    <location>
        <begin position="202"/>
        <end position="222"/>
    </location>
</feature>
<evidence type="ECO:0000313" key="2">
    <source>
        <dbReference type="EMBL" id="SPF81227.1"/>
    </source>
</evidence>
<evidence type="ECO:0000313" key="3">
    <source>
        <dbReference type="Proteomes" id="UP000244904"/>
    </source>
</evidence>
<accession>A0A2R8AZ29</accession>
<dbReference type="RefSeq" id="WP_108887075.1">
    <property type="nucleotide sequence ID" value="NZ_OMOJ01000007.1"/>
</dbReference>
<dbReference type="AlphaFoldDB" id="A0A2R8AZ29"/>
<sequence length="236" mass="23687">MMGWLRLAVVCGAVSACTLSTPPDDASAPGKGFAAAQSKTQGVALTKAKLARGKIIVAGPDGYCIDKASLATGGTRSFALIASCRGIIGNDGIDSTDPAIVTVSIATNRKGETPPTPEELASAVKAPLIAGEIRDGVSLAHLGLYGDAVLAGGDQAHWRAAMSHNGYMIGIALYTPEHGSLSGNRGATIVATVANQIRAMSPRPSGAAPKAAADPAPETAKPAGGGLSAFFQRLKG</sequence>
<proteinExistence type="predicted"/>
<feature type="region of interest" description="Disordered" evidence="1">
    <location>
        <begin position="201"/>
        <end position="227"/>
    </location>
</feature>
<name>A0A2R8AZ29_9RHOB</name>
<organism evidence="2 3">
    <name type="scientific">Pseudoprimorskyibacter insulae</name>
    <dbReference type="NCBI Taxonomy" id="1695997"/>
    <lineage>
        <taxon>Bacteria</taxon>
        <taxon>Pseudomonadati</taxon>
        <taxon>Pseudomonadota</taxon>
        <taxon>Alphaproteobacteria</taxon>
        <taxon>Rhodobacterales</taxon>
        <taxon>Paracoccaceae</taxon>
        <taxon>Pseudoprimorskyibacter</taxon>
    </lineage>
</organism>
<keyword evidence="3" id="KW-1185">Reference proteome</keyword>
<reference evidence="3" key="1">
    <citation type="submission" date="2018-03" db="EMBL/GenBank/DDBJ databases">
        <authorList>
            <person name="Rodrigo-Torres L."/>
            <person name="Arahal R. D."/>
            <person name="Lucena T."/>
        </authorList>
    </citation>
    <scope>NUCLEOTIDE SEQUENCE [LARGE SCALE GENOMIC DNA]</scope>
    <source>
        <strain evidence="3">CECT 8871</strain>
    </source>
</reference>
<dbReference type="PROSITE" id="PS51257">
    <property type="entry name" value="PROKAR_LIPOPROTEIN"/>
    <property type="match status" value="1"/>
</dbReference>